<dbReference type="SUPFAM" id="SSF52021">
    <property type="entry name" value="Carbamoyl phosphate synthetase, small subunit N-terminal domain"/>
    <property type="match status" value="1"/>
</dbReference>
<gene>
    <name evidence="8" type="primary">carA</name>
    <name evidence="10" type="ORF">ACFSOY_18750</name>
</gene>
<dbReference type="PRINTS" id="PR00099">
    <property type="entry name" value="CPSGATASE"/>
</dbReference>
<comment type="catalytic activity">
    <reaction evidence="8">
        <text>L-glutamine + H2O = L-glutamate + NH4(+)</text>
        <dbReference type="Rhea" id="RHEA:15889"/>
        <dbReference type="ChEBI" id="CHEBI:15377"/>
        <dbReference type="ChEBI" id="CHEBI:28938"/>
        <dbReference type="ChEBI" id="CHEBI:29985"/>
        <dbReference type="ChEBI" id="CHEBI:58359"/>
    </reaction>
</comment>
<dbReference type="PANTHER" id="PTHR43418:SF7">
    <property type="entry name" value="CARBAMOYL-PHOSPHATE SYNTHASE SMALL CHAIN"/>
    <property type="match status" value="1"/>
</dbReference>
<evidence type="ECO:0000259" key="9">
    <source>
        <dbReference type="SMART" id="SM01097"/>
    </source>
</evidence>
<dbReference type="PANTHER" id="PTHR43418">
    <property type="entry name" value="MULTIFUNCTIONAL TRYPTOPHAN BIOSYNTHESIS PROTEIN-RELATED"/>
    <property type="match status" value="1"/>
</dbReference>
<name>A0ABW5A1Q2_9BACL</name>
<comment type="function">
    <text evidence="8">Small subunit of the glutamine-dependent carbamoyl phosphate synthetase (CPSase). CPSase catalyzes the formation of carbamoyl phosphate from the ammonia moiety of glutamine, carbonate, and phosphate donated by ATP, constituting the first step of 2 biosynthetic pathways, one leading to arginine and/or urea and the other to pyrimidine nucleotides. The small subunit (glutamine amidotransferase) binds and cleaves glutamine to supply the large subunit with the substrate ammonia.</text>
</comment>
<keyword evidence="8" id="KW-0028">Amino-acid biosynthesis</keyword>
<dbReference type="PROSITE" id="PS51273">
    <property type="entry name" value="GATASE_TYPE_1"/>
    <property type="match status" value="1"/>
</dbReference>
<dbReference type="Pfam" id="PF00117">
    <property type="entry name" value="GATase"/>
    <property type="match status" value="1"/>
</dbReference>
<comment type="similarity">
    <text evidence="2 8">Belongs to the CarA family.</text>
</comment>
<feature type="active site" description="Nucleophile" evidence="8">
    <location>
        <position position="245"/>
    </location>
</feature>
<feature type="binding site" evidence="8">
    <location>
        <position position="218"/>
    </location>
    <ligand>
        <name>L-glutamine</name>
        <dbReference type="ChEBI" id="CHEBI:58359"/>
    </ligand>
</feature>
<comment type="caution">
    <text evidence="10">The sequence shown here is derived from an EMBL/GenBank/DDBJ whole genome shotgun (WGS) entry which is preliminary data.</text>
</comment>
<dbReference type="EMBL" id="JBHUIO010000011">
    <property type="protein sequence ID" value="MFD2172008.1"/>
    <property type="molecule type" value="Genomic_DNA"/>
</dbReference>
<evidence type="ECO:0000313" key="10">
    <source>
        <dbReference type="EMBL" id="MFD2172008.1"/>
    </source>
</evidence>
<dbReference type="InterPro" id="IPR036480">
    <property type="entry name" value="CarbP_synth_ssu_N_sf"/>
</dbReference>
<evidence type="ECO:0000256" key="5">
    <source>
        <dbReference type="ARBA" id="ARBA00022840"/>
    </source>
</evidence>
<dbReference type="Pfam" id="PF00988">
    <property type="entry name" value="CPSase_sm_chain"/>
    <property type="match status" value="1"/>
</dbReference>
<dbReference type="InterPro" id="IPR017926">
    <property type="entry name" value="GATASE"/>
</dbReference>
<dbReference type="InterPro" id="IPR050472">
    <property type="entry name" value="Anth_synth/Amidotransfase"/>
</dbReference>
<feature type="binding site" evidence="8">
    <location>
        <position position="290"/>
    </location>
    <ligand>
        <name>L-glutamine</name>
        <dbReference type="ChEBI" id="CHEBI:58359"/>
    </ligand>
</feature>
<feature type="domain" description="Carbamoyl-phosphate synthase small subunit N-terminal" evidence="9">
    <location>
        <begin position="1"/>
        <end position="131"/>
    </location>
</feature>
<proteinExistence type="inferred from homology"/>
<accession>A0ABW5A1Q2</accession>
<dbReference type="InterPro" id="IPR006274">
    <property type="entry name" value="CarbamoylP_synth_ssu"/>
</dbReference>
<evidence type="ECO:0000256" key="3">
    <source>
        <dbReference type="ARBA" id="ARBA00022598"/>
    </source>
</evidence>
<organism evidence="10 11">
    <name type="scientific">Tumebacillus lipolyticus</name>
    <dbReference type="NCBI Taxonomy" id="1280370"/>
    <lineage>
        <taxon>Bacteria</taxon>
        <taxon>Bacillati</taxon>
        <taxon>Bacillota</taxon>
        <taxon>Bacilli</taxon>
        <taxon>Bacillales</taxon>
        <taxon>Alicyclobacillaceae</taxon>
        <taxon>Tumebacillus</taxon>
    </lineage>
</organism>
<keyword evidence="5 8" id="KW-0067">ATP-binding</keyword>
<comment type="pathway">
    <text evidence="8">Pyrimidine metabolism; UMP biosynthesis via de novo pathway; (S)-dihydroorotate from bicarbonate: step 1/3.</text>
</comment>
<comment type="subunit">
    <text evidence="8">Composed of two chains; the small (or glutamine) chain promotes the hydrolysis of glutamine to ammonia, which is used by the large (or ammonia) chain to synthesize carbamoyl phosphate. Tetramer of heterodimers (alpha,beta)4.</text>
</comment>
<dbReference type="CDD" id="cd01744">
    <property type="entry name" value="GATase1_CPSase"/>
    <property type="match status" value="1"/>
</dbReference>
<feature type="active site" evidence="8">
    <location>
        <position position="329"/>
    </location>
</feature>
<keyword evidence="6 8" id="KW-0315">Glutamine amidotransferase</keyword>
<dbReference type="SUPFAM" id="SSF52317">
    <property type="entry name" value="Class I glutamine amidotransferase-like"/>
    <property type="match status" value="1"/>
</dbReference>
<dbReference type="EC" id="6.3.5.5" evidence="8"/>
<feature type="active site" evidence="8">
    <location>
        <position position="331"/>
    </location>
</feature>
<feature type="binding site" evidence="8">
    <location>
        <position position="45"/>
    </location>
    <ligand>
        <name>L-glutamine</name>
        <dbReference type="ChEBI" id="CHEBI:58359"/>
    </ligand>
</feature>
<evidence type="ECO:0000256" key="1">
    <source>
        <dbReference type="ARBA" id="ARBA00005077"/>
    </source>
</evidence>
<dbReference type="Proteomes" id="UP001597343">
    <property type="component" value="Unassembled WGS sequence"/>
</dbReference>
<comment type="pathway">
    <text evidence="1 8">Amino-acid biosynthesis; L-arginine biosynthesis; carbamoyl phosphate from bicarbonate: step 1/1.</text>
</comment>
<dbReference type="InterPro" id="IPR002474">
    <property type="entry name" value="CarbamoylP_synth_ssu_N"/>
</dbReference>
<dbReference type="InterPro" id="IPR035686">
    <property type="entry name" value="CPSase_GATase1"/>
</dbReference>
<dbReference type="RefSeq" id="WP_386049298.1">
    <property type="nucleotide sequence ID" value="NZ_JBHUIO010000011.1"/>
</dbReference>
<keyword evidence="8" id="KW-0665">Pyrimidine biosynthesis</keyword>
<dbReference type="NCBIfam" id="NF009475">
    <property type="entry name" value="PRK12838.1"/>
    <property type="match status" value="1"/>
</dbReference>
<evidence type="ECO:0000256" key="8">
    <source>
        <dbReference type="HAMAP-Rule" id="MF_01209"/>
    </source>
</evidence>
<keyword evidence="3 8" id="KW-0436">Ligase</keyword>
<sequence length="362" mass="39832">MKGVLVLENGSRFSGELIGCVRKGYGEVVFHTGMTGYQEILTDPSYAEQIVVMTYPLIGNYGINGDDFEAKRPWLTGFVTGETCDFPSHFRQEQTLDQYLSEQGIVGLTGVNTRSLVKMIREEGSLKGYILPANLLADGEKFDFPALPRDLVRRVSTKQTYQHSVQGESHVVLVDFGAKENIAGALTRLGCRVTVVPADTEFEQIARLQPDGIMLSNGPGDPADCADLLPLIKRLATAYPLFGICLGHQLLAMSFGATTEKMRFGHRGSNHPVQDLRSGKVWITSQNHSYSVRREGFPAELVVTHKHVNDDSIEGVAHSVLPAFSVQFHPEACPGPQDAEALFHRFLALMNERKGSQLVTTI</sequence>
<feature type="binding site" evidence="8">
    <location>
        <position position="220"/>
    </location>
    <ligand>
        <name>L-glutamine</name>
        <dbReference type="ChEBI" id="CHEBI:58359"/>
    </ligand>
</feature>
<evidence type="ECO:0000256" key="2">
    <source>
        <dbReference type="ARBA" id="ARBA00007800"/>
    </source>
</evidence>
<feature type="region of interest" description="CPSase" evidence="8">
    <location>
        <begin position="1"/>
        <end position="170"/>
    </location>
</feature>
<evidence type="ECO:0000313" key="11">
    <source>
        <dbReference type="Proteomes" id="UP001597343"/>
    </source>
</evidence>
<reference evidence="11" key="1">
    <citation type="journal article" date="2019" name="Int. J. Syst. Evol. Microbiol.">
        <title>The Global Catalogue of Microorganisms (GCM) 10K type strain sequencing project: providing services to taxonomists for standard genome sequencing and annotation.</title>
        <authorList>
            <consortium name="The Broad Institute Genomics Platform"/>
            <consortium name="The Broad Institute Genome Sequencing Center for Infectious Disease"/>
            <person name="Wu L."/>
            <person name="Ma J."/>
        </authorList>
    </citation>
    <scope>NUCLEOTIDE SEQUENCE [LARGE SCALE GENOMIC DNA]</scope>
    <source>
        <strain evidence="11">CGMCC 1.13574</strain>
    </source>
</reference>
<dbReference type="InterPro" id="IPR029062">
    <property type="entry name" value="Class_I_gatase-like"/>
</dbReference>
<dbReference type="NCBIfam" id="TIGR01368">
    <property type="entry name" value="CPSaseIIsmall"/>
    <property type="match status" value="1"/>
</dbReference>
<keyword evidence="11" id="KW-1185">Reference proteome</keyword>
<evidence type="ECO:0000256" key="4">
    <source>
        <dbReference type="ARBA" id="ARBA00022741"/>
    </source>
</evidence>
<dbReference type="PRINTS" id="PR00096">
    <property type="entry name" value="GATASE"/>
</dbReference>
<evidence type="ECO:0000256" key="7">
    <source>
        <dbReference type="ARBA" id="ARBA00048816"/>
    </source>
</evidence>
<comment type="catalytic activity">
    <reaction evidence="7 8">
        <text>hydrogencarbonate + L-glutamine + 2 ATP + H2O = carbamoyl phosphate + L-glutamate + 2 ADP + phosphate + 2 H(+)</text>
        <dbReference type="Rhea" id="RHEA:18633"/>
        <dbReference type="ChEBI" id="CHEBI:15377"/>
        <dbReference type="ChEBI" id="CHEBI:15378"/>
        <dbReference type="ChEBI" id="CHEBI:17544"/>
        <dbReference type="ChEBI" id="CHEBI:29985"/>
        <dbReference type="ChEBI" id="CHEBI:30616"/>
        <dbReference type="ChEBI" id="CHEBI:43474"/>
        <dbReference type="ChEBI" id="CHEBI:58228"/>
        <dbReference type="ChEBI" id="CHEBI:58359"/>
        <dbReference type="ChEBI" id="CHEBI:456216"/>
        <dbReference type="EC" id="6.3.5.5"/>
    </reaction>
</comment>
<protein>
    <recommendedName>
        <fullName evidence="8">Carbamoyl phosphate synthase small chain</fullName>
        <ecNumber evidence="8">6.3.5.5</ecNumber>
    </recommendedName>
    <alternativeName>
        <fullName evidence="8">Carbamoyl phosphate synthetase glutamine chain</fullName>
    </alternativeName>
</protein>
<keyword evidence="8" id="KW-0055">Arginine biosynthesis</keyword>
<dbReference type="Gene3D" id="3.50.30.20">
    <property type="entry name" value="Carbamoyl-phosphate synthase small subunit, N-terminal domain"/>
    <property type="match status" value="1"/>
</dbReference>
<keyword evidence="4 8" id="KW-0547">Nucleotide-binding</keyword>
<dbReference type="Gene3D" id="3.40.50.880">
    <property type="match status" value="1"/>
</dbReference>
<evidence type="ECO:0000256" key="6">
    <source>
        <dbReference type="ARBA" id="ARBA00022962"/>
    </source>
</evidence>
<feature type="binding site" evidence="8">
    <location>
        <position position="246"/>
    </location>
    <ligand>
        <name>L-glutamine</name>
        <dbReference type="ChEBI" id="CHEBI:58359"/>
    </ligand>
</feature>
<feature type="binding site" evidence="8">
    <location>
        <position position="287"/>
    </location>
    <ligand>
        <name>L-glutamine</name>
        <dbReference type="ChEBI" id="CHEBI:58359"/>
    </ligand>
</feature>
<dbReference type="SMART" id="SM01097">
    <property type="entry name" value="CPSase_sm_chain"/>
    <property type="match status" value="1"/>
</dbReference>
<dbReference type="HAMAP" id="MF_01209">
    <property type="entry name" value="CPSase_S_chain"/>
    <property type="match status" value="1"/>
</dbReference>
<comment type="caution">
    <text evidence="8">Lacks conserved residue(s) required for the propagation of feature annotation.</text>
</comment>
<feature type="binding site" evidence="8">
    <location>
        <position position="249"/>
    </location>
    <ligand>
        <name>L-glutamine</name>
        <dbReference type="ChEBI" id="CHEBI:58359"/>
    </ligand>
</feature>